<gene>
    <name evidence="2" type="ORF">AVL48_37825</name>
</gene>
<evidence type="ECO:0000313" key="2">
    <source>
        <dbReference type="EMBL" id="KZB80915.1"/>
    </source>
</evidence>
<name>A0A154M8I1_9PSEU</name>
<reference evidence="2 3" key="1">
    <citation type="submission" date="2015-12" db="EMBL/GenBank/DDBJ databases">
        <title>Amycolatopsis regifaucium genome sequencing and assembly.</title>
        <authorList>
            <person name="Mayilraj S."/>
        </authorList>
    </citation>
    <scope>NUCLEOTIDE SEQUENCE [LARGE SCALE GENOMIC DNA]</scope>
    <source>
        <strain evidence="2 3">GY080</strain>
    </source>
</reference>
<proteinExistence type="predicted"/>
<comment type="caution">
    <text evidence="2">The sequence shown here is derived from an EMBL/GenBank/DDBJ whole genome shotgun (WGS) entry which is preliminary data.</text>
</comment>
<sequence>MAYTEIMTGPVITDDSGIPALTAAEAEALRTEKGQAAVDEYNRARAEANKPLLDFIAAEGGQIILDIIGYNDAKRCFTEGDFISCVMTVINALPILKIASVLSKIPDAVSAVVRIVKGIRTFKDLKVAGRRLTSDLRDLAQRLIRCKTVAANSHAGPACDVQTKPKRDPHAPPVSDPRRIPTRSPARFPSLALARRTTTGRAPMAPPDGSSTTVCRISHTRTCPRAAPLEEPLALPMWALGNQVSRTRLLGTRTG</sequence>
<protein>
    <submittedName>
        <fullName evidence="2">Uncharacterized protein</fullName>
    </submittedName>
</protein>
<dbReference type="Proteomes" id="UP000076321">
    <property type="component" value="Unassembled WGS sequence"/>
</dbReference>
<accession>A0A154M8I1</accession>
<dbReference type="AlphaFoldDB" id="A0A154M8I1"/>
<evidence type="ECO:0000313" key="3">
    <source>
        <dbReference type="Proteomes" id="UP000076321"/>
    </source>
</evidence>
<dbReference type="EMBL" id="LQCI01000040">
    <property type="protein sequence ID" value="KZB80915.1"/>
    <property type="molecule type" value="Genomic_DNA"/>
</dbReference>
<organism evidence="2 3">
    <name type="scientific">Amycolatopsis regifaucium</name>
    <dbReference type="NCBI Taxonomy" id="546365"/>
    <lineage>
        <taxon>Bacteria</taxon>
        <taxon>Bacillati</taxon>
        <taxon>Actinomycetota</taxon>
        <taxon>Actinomycetes</taxon>
        <taxon>Pseudonocardiales</taxon>
        <taxon>Pseudonocardiaceae</taxon>
        <taxon>Amycolatopsis</taxon>
    </lineage>
</organism>
<dbReference type="OrthoDB" id="582519at2"/>
<dbReference type="RefSeq" id="WP_063054158.1">
    <property type="nucleotide sequence ID" value="NZ_FOPQ01000038.1"/>
</dbReference>
<feature type="region of interest" description="Disordered" evidence="1">
    <location>
        <begin position="157"/>
        <end position="215"/>
    </location>
</feature>
<evidence type="ECO:0000256" key="1">
    <source>
        <dbReference type="SAM" id="MobiDB-lite"/>
    </source>
</evidence>